<keyword evidence="2" id="KW-1185">Reference proteome</keyword>
<accession>A0A1Z4JGQ2</accession>
<sequence length="72" mass="8354">MNLYRNRAHHLIDRMSDAELETFWPVLETAYCDAYMLKAIADGRRTHNPGDTLTREEAMQLLPLLQPAPRTL</sequence>
<reference evidence="1 2" key="1">
    <citation type="submission" date="2017-06" db="EMBL/GenBank/DDBJ databases">
        <title>Genome sequencing of cyanobaciteial culture collection at National Institute for Environmental Studies (NIES).</title>
        <authorList>
            <person name="Hirose Y."/>
            <person name="Shimura Y."/>
            <person name="Fujisawa T."/>
            <person name="Nakamura Y."/>
            <person name="Kawachi M."/>
        </authorList>
    </citation>
    <scope>NUCLEOTIDE SEQUENCE [LARGE SCALE GENOMIC DNA]</scope>
    <source>
        <strain evidence="1 2">NIES-2135</strain>
    </source>
</reference>
<evidence type="ECO:0000313" key="1">
    <source>
        <dbReference type="EMBL" id="BAY55945.1"/>
    </source>
</evidence>
<evidence type="ECO:0000313" key="2">
    <source>
        <dbReference type="Proteomes" id="UP000217895"/>
    </source>
</evidence>
<dbReference type="AlphaFoldDB" id="A0A1Z4JGQ2"/>
<gene>
    <name evidence="1" type="ORF">NIES2135_27720</name>
</gene>
<proteinExistence type="predicted"/>
<dbReference type="EMBL" id="AP018203">
    <property type="protein sequence ID" value="BAY55945.1"/>
    <property type="molecule type" value="Genomic_DNA"/>
</dbReference>
<dbReference type="Proteomes" id="UP000217895">
    <property type="component" value="Chromosome"/>
</dbReference>
<name>A0A1Z4JGQ2_LEPBY</name>
<organism evidence="1 2">
    <name type="scientific">Leptolyngbya boryana NIES-2135</name>
    <dbReference type="NCBI Taxonomy" id="1973484"/>
    <lineage>
        <taxon>Bacteria</taxon>
        <taxon>Bacillati</taxon>
        <taxon>Cyanobacteriota</taxon>
        <taxon>Cyanophyceae</taxon>
        <taxon>Leptolyngbyales</taxon>
        <taxon>Leptolyngbyaceae</taxon>
        <taxon>Leptolyngbya group</taxon>
        <taxon>Leptolyngbya</taxon>
    </lineage>
</organism>
<protein>
    <submittedName>
        <fullName evidence="1">Uncharacterized protein</fullName>
    </submittedName>
</protein>